<protein>
    <submittedName>
        <fullName evidence="2">Acylamidase</fullName>
    </submittedName>
</protein>
<proteinExistence type="predicted"/>
<dbReference type="PANTHER" id="PTHR11895:SF76">
    <property type="entry name" value="INDOLEACETAMIDE HYDROLASE"/>
    <property type="match status" value="1"/>
</dbReference>
<dbReference type="Pfam" id="PF01425">
    <property type="entry name" value="Amidase"/>
    <property type="match status" value="1"/>
</dbReference>
<dbReference type="Gene3D" id="3.90.1300.10">
    <property type="entry name" value="Amidase signature (AS) domain"/>
    <property type="match status" value="1"/>
</dbReference>
<dbReference type="InterPro" id="IPR020556">
    <property type="entry name" value="Amidase_CS"/>
</dbReference>
<dbReference type="GO" id="GO:0003824">
    <property type="term" value="F:catalytic activity"/>
    <property type="evidence" value="ECO:0007669"/>
    <property type="project" value="InterPro"/>
</dbReference>
<feature type="domain" description="Amidase" evidence="1">
    <location>
        <begin position="31"/>
        <end position="458"/>
    </location>
</feature>
<dbReference type="NCBIfam" id="NF005686">
    <property type="entry name" value="PRK07486.1"/>
    <property type="match status" value="1"/>
</dbReference>
<dbReference type="PATRIC" id="fig|1461584.3.peg.3057"/>
<dbReference type="AlphaFoldDB" id="A0A078MY23"/>
<organism evidence="2">
    <name type="scientific">Arthrobacter saudimassiliensis</name>
    <dbReference type="NCBI Taxonomy" id="1461584"/>
    <lineage>
        <taxon>Bacteria</taxon>
        <taxon>Bacillati</taxon>
        <taxon>Actinomycetota</taxon>
        <taxon>Actinomycetes</taxon>
        <taxon>Micrococcales</taxon>
        <taxon>Micrococcaceae</taxon>
        <taxon>Arthrobacter</taxon>
    </lineage>
</organism>
<gene>
    <name evidence="2" type="primary">aam</name>
    <name evidence="2" type="ORF">BN1051_03083</name>
</gene>
<accession>A0A078MY23</accession>
<evidence type="ECO:0000313" key="2">
    <source>
        <dbReference type="EMBL" id="CEA09711.1"/>
    </source>
</evidence>
<dbReference type="SUPFAM" id="SSF75304">
    <property type="entry name" value="Amidase signature (AS) enzymes"/>
    <property type="match status" value="1"/>
</dbReference>
<dbReference type="PROSITE" id="PS00571">
    <property type="entry name" value="AMIDASES"/>
    <property type="match status" value="1"/>
</dbReference>
<dbReference type="InterPro" id="IPR023631">
    <property type="entry name" value="Amidase_dom"/>
</dbReference>
<dbReference type="PANTHER" id="PTHR11895">
    <property type="entry name" value="TRANSAMIDASE"/>
    <property type="match status" value="1"/>
</dbReference>
<dbReference type="EMBL" id="LN483072">
    <property type="protein sequence ID" value="CEA09711.1"/>
    <property type="molecule type" value="Genomic_DNA"/>
</dbReference>
<reference evidence="2" key="1">
    <citation type="submission" date="2014-07" db="EMBL/GenBank/DDBJ databases">
        <authorList>
            <person name="Urmite Genomes Urmite Genomes"/>
        </authorList>
    </citation>
    <scope>NUCLEOTIDE SEQUENCE</scope>
    <source>
        <strain evidence="2">11W110_air</strain>
    </source>
</reference>
<sequence length="478" mass="50363">MAVSPSTAAIQAMSAVELTAAIRTRELSAREALEAHLEQIDAVNPAINAVVTLDPEGARTLAKAADERTAASDGEDLPPLHGLPMTHKDTHNTQGMRTTQGSALLRDFVPDADDLVIARLKAAGVVTTGKSNVPEFAAGSHTFNELFGTTTNPFAPDRSAGGSSGGAAAALAARIQSVSDGSDMGGSLRIPASFCNVVGFRPSTGTVSTWPASDAHSWLATSGPMARDVADVALMLTAIAGPDRRRPRGPSLAPEVFAGSLERDLRGLRVAWTPDFGLGIPVEPEVLSVLEAQLAVFEDLGAHVERACPDLSEADRVFRTVRALDFVGSLGALVAEHGEAIKPEVRWNVEQGLALTGQDVADTAAARTRLHLAVQEFFGRYDVLLAPTAQVLPFEASRRWPERINSTALETYLDWMRSACVISATGLPALSMPAGFSSAGLPVGLQMVMNHGEDFELLQVAHAFEQATGYARQAPPAP</sequence>
<name>A0A078MY23_9MICC</name>
<evidence type="ECO:0000259" key="1">
    <source>
        <dbReference type="Pfam" id="PF01425"/>
    </source>
</evidence>
<dbReference type="InterPro" id="IPR000120">
    <property type="entry name" value="Amidase"/>
</dbReference>
<dbReference type="InterPro" id="IPR036928">
    <property type="entry name" value="AS_sf"/>
</dbReference>